<evidence type="ECO:0000256" key="2">
    <source>
        <dbReference type="ARBA" id="ARBA00004829"/>
    </source>
</evidence>
<name>A0A147EPQ0_9MICO</name>
<evidence type="ECO:0000256" key="1">
    <source>
        <dbReference type="ARBA" id="ARBA00004141"/>
    </source>
</evidence>
<comment type="caution">
    <text evidence="10">The sequence shown here is derived from an EMBL/GenBank/DDBJ whole genome shotgun (WGS) entry which is preliminary data.</text>
</comment>
<dbReference type="GO" id="GO:0016117">
    <property type="term" value="P:carotenoid biosynthetic process"/>
    <property type="evidence" value="ECO:0007669"/>
    <property type="project" value="UniProtKB-KW"/>
</dbReference>
<evidence type="ECO:0000313" key="10">
    <source>
        <dbReference type="EMBL" id="KTR86166.1"/>
    </source>
</evidence>
<dbReference type="PATRIC" id="fig|1079994.3.peg.1324"/>
<gene>
    <name evidence="10" type="ORF">NS354_06165</name>
</gene>
<reference evidence="10 11" key="1">
    <citation type="journal article" date="2016" name="Front. Microbiol.">
        <title>Genomic Resource of Rice Seed Associated Bacteria.</title>
        <authorList>
            <person name="Midha S."/>
            <person name="Bansal K."/>
            <person name="Sharma S."/>
            <person name="Kumar N."/>
            <person name="Patil P.P."/>
            <person name="Chaudhry V."/>
            <person name="Patil P.B."/>
        </authorList>
    </citation>
    <scope>NUCLEOTIDE SEQUENCE [LARGE SCALE GENOMIC DNA]</scope>
    <source>
        <strain evidence="10 11">NS354</strain>
    </source>
</reference>
<dbReference type="RefSeq" id="WP_058593704.1">
    <property type="nucleotide sequence ID" value="NZ_LDRK01000027.1"/>
</dbReference>
<dbReference type="NCBIfam" id="TIGR03462">
    <property type="entry name" value="CarR_dom_SF"/>
    <property type="match status" value="1"/>
</dbReference>
<dbReference type="InterPro" id="IPR017825">
    <property type="entry name" value="Lycopene_cyclase_dom"/>
</dbReference>
<keyword evidence="5 8" id="KW-1133">Transmembrane helix</keyword>
<feature type="transmembrane region" description="Helical" evidence="8">
    <location>
        <begin position="81"/>
        <end position="100"/>
    </location>
</feature>
<dbReference type="Pfam" id="PF18916">
    <property type="entry name" value="Lycopene_cyc"/>
    <property type="match status" value="1"/>
</dbReference>
<evidence type="ECO:0000313" key="11">
    <source>
        <dbReference type="Proteomes" id="UP000070810"/>
    </source>
</evidence>
<comment type="subcellular location">
    <subcellularLocation>
        <location evidence="1">Membrane</location>
        <topology evidence="1">Multi-pass membrane protein</topology>
    </subcellularLocation>
</comment>
<accession>A0A147EPQ0</accession>
<keyword evidence="3 8" id="KW-0812">Transmembrane</keyword>
<organism evidence="10 11">
    <name type="scientific">Leucobacter chromiiresistens</name>
    <dbReference type="NCBI Taxonomy" id="1079994"/>
    <lineage>
        <taxon>Bacteria</taxon>
        <taxon>Bacillati</taxon>
        <taxon>Actinomycetota</taxon>
        <taxon>Actinomycetes</taxon>
        <taxon>Micrococcales</taxon>
        <taxon>Microbacteriaceae</taxon>
        <taxon>Leucobacter</taxon>
    </lineage>
</organism>
<protein>
    <submittedName>
        <fullName evidence="10">C50 carotenoid epsilon cyclase</fullName>
    </submittedName>
</protein>
<feature type="transmembrane region" description="Helical" evidence="8">
    <location>
        <begin position="6"/>
        <end position="24"/>
    </location>
</feature>
<evidence type="ECO:0000256" key="3">
    <source>
        <dbReference type="ARBA" id="ARBA00022692"/>
    </source>
</evidence>
<dbReference type="GO" id="GO:0016020">
    <property type="term" value="C:membrane"/>
    <property type="evidence" value="ECO:0007669"/>
    <property type="project" value="UniProtKB-SubCell"/>
</dbReference>
<dbReference type="OrthoDB" id="4411839at2"/>
<keyword evidence="7" id="KW-0413">Isomerase</keyword>
<evidence type="ECO:0000256" key="8">
    <source>
        <dbReference type="SAM" id="Phobius"/>
    </source>
</evidence>
<evidence type="ECO:0000256" key="5">
    <source>
        <dbReference type="ARBA" id="ARBA00022989"/>
    </source>
</evidence>
<dbReference type="EMBL" id="LDRK01000027">
    <property type="protein sequence ID" value="KTR86166.1"/>
    <property type="molecule type" value="Genomic_DNA"/>
</dbReference>
<sequence>MTYLLISIPFLSAALIGALALTPWRDPHLARRQWAATGIAIVVLAILTAVFDSLMIAADLFSYGHGHTLGPTVGLVPVEDFSYPVAAALLAPALWTRLTARRPRVGAPNPREDAPDAHA</sequence>
<dbReference type="GO" id="GO:0045436">
    <property type="term" value="F:lycopene beta cyclase activity"/>
    <property type="evidence" value="ECO:0007669"/>
    <property type="project" value="UniProtKB-ARBA"/>
</dbReference>
<feature type="transmembrane region" description="Helical" evidence="8">
    <location>
        <begin position="36"/>
        <end position="61"/>
    </location>
</feature>
<evidence type="ECO:0000256" key="4">
    <source>
        <dbReference type="ARBA" id="ARBA00022746"/>
    </source>
</evidence>
<evidence type="ECO:0000256" key="6">
    <source>
        <dbReference type="ARBA" id="ARBA00023136"/>
    </source>
</evidence>
<evidence type="ECO:0000259" key="9">
    <source>
        <dbReference type="Pfam" id="PF18916"/>
    </source>
</evidence>
<proteinExistence type="predicted"/>
<keyword evidence="6 8" id="KW-0472">Membrane</keyword>
<dbReference type="GO" id="GO:0016872">
    <property type="term" value="F:intramolecular lyase activity"/>
    <property type="evidence" value="ECO:0007669"/>
    <property type="project" value="InterPro"/>
</dbReference>
<keyword evidence="4" id="KW-0125">Carotenoid biosynthesis</keyword>
<feature type="domain" description="Lycopene cyclase" evidence="9">
    <location>
        <begin position="10"/>
        <end position="94"/>
    </location>
</feature>
<evidence type="ECO:0000256" key="7">
    <source>
        <dbReference type="ARBA" id="ARBA00023235"/>
    </source>
</evidence>
<keyword evidence="11" id="KW-1185">Reference proteome</keyword>
<dbReference type="AlphaFoldDB" id="A0A147EPQ0"/>
<dbReference type="Proteomes" id="UP000070810">
    <property type="component" value="Unassembled WGS sequence"/>
</dbReference>
<comment type="pathway">
    <text evidence="2">Carotenoid biosynthesis.</text>
</comment>